<evidence type="ECO:0000313" key="2">
    <source>
        <dbReference type="EMBL" id="KAF7727014.1"/>
    </source>
</evidence>
<keyword evidence="3" id="KW-1185">Reference proteome</keyword>
<dbReference type="GO" id="GO:0000978">
    <property type="term" value="F:RNA polymerase II cis-regulatory region sequence-specific DNA binding"/>
    <property type="evidence" value="ECO:0007669"/>
    <property type="project" value="TreeGrafter"/>
</dbReference>
<proteinExistence type="predicted"/>
<gene>
    <name evidence="2" type="primary">GRHL1_3</name>
    <name evidence="2" type="ORF">EC973_008127</name>
</gene>
<organism evidence="2 3">
    <name type="scientific">Apophysomyces ossiformis</name>
    <dbReference type="NCBI Taxonomy" id="679940"/>
    <lineage>
        <taxon>Eukaryota</taxon>
        <taxon>Fungi</taxon>
        <taxon>Fungi incertae sedis</taxon>
        <taxon>Mucoromycota</taxon>
        <taxon>Mucoromycotina</taxon>
        <taxon>Mucoromycetes</taxon>
        <taxon>Mucorales</taxon>
        <taxon>Mucorineae</taxon>
        <taxon>Mucoraceae</taxon>
        <taxon>Apophysomyces</taxon>
    </lineage>
</organism>
<dbReference type="GO" id="GO:0001228">
    <property type="term" value="F:DNA-binding transcription activator activity, RNA polymerase II-specific"/>
    <property type="evidence" value="ECO:0007669"/>
    <property type="project" value="TreeGrafter"/>
</dbReference>
<sequence>MALYHMLRSIKQSDAAPLKQQINDNALRELQNQTQPPLVSPSTSDHSISPVCDAFYPSFNRPILYEDTFVASPYTHPSTSSPVSSARMYNMYASPFQSKRPHSVSPATSFGALPPTERYHHRHQSANDAQSQYPLFQHNPHSDMNNKIKHLRFNIILQASTAVTQKTETPVTYLNRGQAYAIQLVDKQGYDGRITSTFVIMFHDPSHRRVALNYWKFWIGQQKDPHHARAIDIDVNQSTGLLQVRYPSFDRITFDWNGSQGAKIYVRFNCLSTDFSRIKGIKGIPLRAHMESEAEDGDGTTERCFCKIKLFRDKGAERKNKDDAKQIGKQFEKIHGKYHPMTLMYNQPLPYSVFGEIPTSPVLEALDPLQQEEKQNTENKLETFPSCAVDGSPPMQTTTGSINHPLTDHSMILPNAYPINTSVNGVKRSHGQMDDVYDGTAKRHHASVLTLFVDMSQRPTSPTSPLLPDRNLQQIDLANLTVKELILRLSMTLSLHPSQVSDVVWRKKRGDKQEDVLVLVEDAVVQHMPDHTVMRVDWEIKADGTVRLLLQY</sequence>
<dbReference type="OrthoDB" id="7680836at2759"/>
<feature type="domain" description="Grh/CP2 DB" evidence="1">
    <location>
        <begin position="149"/>
        <end position="371"/>
    </location>
</feature>
<dbReference type="PANTHER" id="PTHR11037">
    <property type="entry name" value="TRANSCRIPTION FACTOR CP2"/>
    <property type="match status" value="1"/>
</dbReference>
<protein>
    <submittedName>
        <fullName evidence="2">Grainyhead-like</fullName>
    </submittedName>
</protein>
<dbReference type="GO" id="GO:0005634">
    <property type="term" value="C:nucleus"/>
    <property type="evidence" value="ECO:0007669"/>
    <property type="project" value="TreeGrafter"/>
</dbReference>
<evidence type="ECO:0000313" key="3">
    <source>
        <dbReference type="Proteomes" id="UP000605846"/>
    </source>
</evidence>
<accession>A0A8H7BLE2</accession>
<comment type="caution">
    <text evidence="2">The sequence shown here is derived from an EMBL/GenBank/DDBJ whole genome shotgun (WGS) entry which is preliminary data.</text>
</comment>
<dbReference type="PANTHER" id="PTHR11037:SF20">
    <property type="entry name" value="PROTEIN GRAINYHEAD"/>
    <property type="match status" value="1"/>
</dbReference>
<name>A0A8H7BLE2_9FUNG</name>
<evidence type="ECO:0000259" key="1">
    <source>
        <dbReference type="PROSITE" id="PS51968"/>
    </source>
</evidence>
<dbReference type="AlphaFoldDB" id="A0A8H7BLE2"/>
<dbReference type="InterPro" id="IPR040167">
    <property type="entry name" value="TF_CP2-like"/>
</dbReference>
<reference evidence="2" key="1">
    <citation type="submission" date="2020-01" db="EMBL/GenBank/DDBJ databases">
        <title>Genome Sequencing of Three Apophysomyces-Like Fungal Strains Confirms a Novel Fungal Genus in the Mucoromycota with divergent Burkholderia-like Endosymbiotic Bacteria.</title>
        <authorList>
            <person name="Stajich J.E."/>
            <person name="Macias A.M."/>
            <person name="Carter-House D."/>
            <person name="Lovett B."/>
            <person name="Kasson L.R."/>
            <person name="Berry K."/>
            <person name="Grigoriev I."/>
            <person name="Chang Y."/>
            <person name="Spatafora J."/>
            <person name="Kasson M.T."/>
        </authorList>
    </citation>
    <scope>NUCLEOTIDE SEQUENCE</scope>
    <source>
        <strain evidence="2">NRRL A-21654</strain>
    </source>
</reference>
<dbReference type="Pfam" id="PF04516">
    <property type="entry name" value="CP2"/>
    <property type="match status" value="1"/>
</dbReference>
<dbReference type="PROSITE" id="PS51968">
    <property type="entry name" value="GRH_CP2_DB"/>
    <property type="match status" value="1"/>
</dbReference>
<dbReference type="InterPro" id="IPR007604">
    <property type="entry name" value="CP2"/>
</dbReference>
<dbReference type="EMBL" id="JABAYA010000067">
    <property type="protein sequence ID" value="KAF7727014.1"/>
    <property type="molecule type" value="Genomic_DNA"/>
</dbReference>
<dbReference type="Proteomes" id="UP000605846">
    <property type="component" value="Unassembled WGS sequence"/>
</dbReference>